<keyword evidence="3" id="KW-1185">Reference proteome</keyword>
<dbReference type="Proteomes" id="UP000677082">
    <property type="component" value="Unassembled WGS sequence"/>
</dbReference>
<comment type="caution">
    <text evidence="2">The sequence shown here is derived from an EMBL/GenBank/DDBJ whole genome shotgun (WGS) entry which is preliminary data.</text>
</comment>
<evidence type="ECO:0000313" key="3">
    <source>
        <dbReference type="Proteomes" id="UP000677082"/>
    </source>
</evidence>
<organism evidence="2 3">
    <name type="scientific">Paractinoplanes toevensis</name>
    <dbReference type="NCBI Taxonomy" id="571911"/>
    <lineage>
        <taxon>Bacteria</taxon>
        <taxon>Bacillati</taxon>
        <taxon>Actinomycetota</taxon>
        <taxon>Actinomycetes</taxon>
        <taxon>Micromonosporales</taxon>
        <taxon>Micromonosporaceae</taxon>
        <taxon>Paractinoplanes</taxon>
    </lineage>
</organism>
<reference evidence="2 3" key="1">
    <citation type="submission" date="2021-03" db="EMBL/GenBank/DDBJ databases">
        <title>Whole genome shotgun sequence of Actinoplanes toevensis NBRC 105298.</title>
        <authorList>
            <person name="Komaki H."/>
            <person name="Tamura T."/>
        </authorList>
    </citation>
    <scope>NUCLEOTIDE SEQUENCE [LARGE SCALE GENOMIC DNA]</scope>
    <source>
        <strain evidence="2 3">NBRC 105298</strain>
    </source>
</reference>
<name>A0A920BRX3_9ACTN</name>
<gene>
    <name evidence="2" type="ORF">Ato02nite_098490</name>
</gene>
<dbReference type="AlphaFoldDB" id="A0A920BRX3"/>
<evidence type="ECO:0000256" key="1">
    <source>
        <dbReference type="SAM" id="MobiDB-lite"/>
    </source>
</evidence>
<evidence type="ECO:0000313" key="2">
    <source>
        <dbReference type="EMBL" id="GIM98056.1"/>
    </source>
</evidence>
<accession>A0A920BRX3</accession>
<sequence length="188" mass="21311">MPVVRAAAADPLHRSAAAGQRHPAAANPAACRNQRNSQQRPLRSPPRPGRLDAGQSDVSKGLIDYGRRRAAMADWTITADTSAAMLDELPETSDIERNWRAPEVSERKRHLASAWAWARVTYGDFVFSPQMRPNGRRPRDNRDLAKYVQRRWQHICRRNGTYAWLRQRLTTFTGELIAQLDNETDAAL</sequence>
<proteinExistence type="predicted"/>
<protein>
    <submittedName>
        <fullName evidence="2">Uncharacterized protein</fullName>
    </submittedName>
</protein>
<feature type="region of interest" description="Disordered" evidence="1">
    <location>
        <begin position="1"/>
        <end position="58"/>
    </location>
</feature>
<feature type="compositionally biased region" description="Low complexity" evidence="1">
    <location>
        <begin position="32"/>
        <end position="42"/>
    </location>
</feature>
<dbReference type="EMBL" id="BOQN01000177">
    <property type="protein sequence ID" value="GIM98056.1"/>
    <property type="molecule type" value="Genomic_DNA"/>
</dbReference>